<dbReference type="Gene3D" id="1.20.930.80">
    <property type="match status" value="1"/>
</dbReference>
<keyword evidence="6" id="KW-0408">Iron</keyword>
<dbReference type="KEGG" id="hazt:108683092"/>
<evidence type="ECO:0000256" key="4">
    <source>
        <dbReference type="ARBA" id="ARBA00022705"/>
    </source>
</evidence>
<dbReference type="AlphaFoldDB" id="A0A8B7PNT3"/>
<evidence type="ECO:0000256" key="5">
    <source>
        <dbReference type="ARBA" id="ARBA00022723"/>
    </source>
</evidence>
<dbReference type="RefSeq" id="XP_018027863.2">
    <property type="nucleotide sequence ID" value="XM_018172374.2"/>
</dbReference>
<dbReference type="GO" id="GO:0005658">
    <property type="term" value="C:alpha DNA polymerase:primase complex"/>
    <property type="evidence" value="ECO:0007669"/>
    <property type="project" value="TreeGrafter"/>
</dbReference>
<organism evidence="10 11">
    <name type="scientific">Hyalella azteca</name>
    <name type="common">Amphipod</name>
    <dbReference type="NCBI Taxonomy" id="294128"/>
    <lineage>
        <taxon>Eukaryota</taxon>
        <taxon>Metazoa</taxon>
        <taxon>Ecdysozoa</taxon>
        <taxon>Arthropoda</taxon>
        <taxon>Crustacea</taxon>
        <taxon>Multicrustacea</taxon>
        <taxon>Malacostraca</taxon>
        <taxon>Eumalacostraca</taxon>
        <taxon>Peracarida</taxon>
        <taxon>Amphipoda</taxon>
        <taxon>Senticaudata</taxon>
        <taxon>Talitrida</taxon>
        <taxon>Talitroidea</taxon>
        <taxon>Hyalellidae</taxon>
        <taxon>Hyalella</taxon>
    </lineage>
</organism>
<accession>A0A8B7PNT3</accession>
<keyword evidence="7" id="KW-0411">Iron-sulfur</keyword>
<evidence type="ECO:0000256" key="7">
    <source>
        <dbReference type="ARBA" id="ARBA00023014"/>
    </source>
</evidence>
<keyword evidence="3" id="KW-0639">Primosome</keyword>
<evidence type="ECO:0000256" key="6">
    <source>
        <dbReference type="ARBA" id="ARBA00023004"/>
    </source>
</evidence>
<keyword evidence="4" id="KW-0235">DNA replication</keyword>
<dbReference type="GO" id="GO:0051539">
    <property type="term" value="F:4 iron, 4 sulfur cluster binding"/>
    <property type="evidence" value="ECO:0007669"/>
    <property type="project" value="UniProtKB-KW"/>
</dbReference>
<dbReference type="GO" id="GO:0006270">
    <property type="term" value="P:DNA replication initiation"/>
    <property type="evidence" value="ECO:0007669"/>
    <property type="project" value="TreeGrafter"/>
</dbReference>
<keyword evidence="5" id="KW-0479">Metal-binding</keyword>
<evidence type="ECO:0000256" key="3">
    <source>
        <dbReference type="ARBA" id="ARBA00022515"/>
    </source>
</evidence>
<comment type="cofactor">
    <cofactor evidence="1">
        <name>[4Fe-4S] cluster</name>
        <dbReference type="ChEBI" id="CHEBI:49883"/>
    </cofactor>
</comment>
<dbReference type="InterPro" id="IPR058560">
    <property type="entry name" value="DNA_primase_C"/>
</dbReference>
<evidence type="ECO:0000256" key="1">
    <source>
        <dbReference type="ARBA" id="ARBA00001966"/>
    </source>
</evidence>
<protein>
    <submittedName>
        <fullName evidence="11">Uncharacterized protein LOC108683092</fullName>
    </submittedName>
</protein>
<dbReference type="InterPro" id="IPR007238">
    <property type="entry name" value="DNA_primase_lsu_euk/arc"/>
</dbReference>
<dbReference type="GO" id="GO:0006269">
    <property type="term" value="P:DNA replication, synthesis of primer"/>
    <property type="evidence" value="ECO:0007669"/>
    <property type="project" value="UniProtKB-KW"/>
</dbReference>
<dbReference type="PANTHER" id="PTHR10537:SF3">
    <property type="entry name" value="DNA PRIMASE LARGE SUBUNIT"/>
    <property type="match status" value="1"/>
</dbReference>
<evidence type="ECO:0000313" key="10">
    <source>
        <dbReference type="Proteomes" id="UP000694843"/>
    </source>
</evidence>
<name>A0A8B7PNT3_HYAAZ</name>
<dbReference type="Proteomes" id="UP000694843">
    <property type="component" value="Unplaced"/>
</dbReference>
<dbReference type="PANTHER" id="PTHR10537">
    <property type="entry name" value="DNA PRIMASE LARGE SUBUNIT"/>
    <property type="match status" value="1"/>
</dbReference>
<evidence type="ECO:0000256" key="8">
    <source>
        <dbReference type="SAM" id="MobiDB-lite"/>
    </source>
</evidence>
<feature type="region of interest" description="Disordered" evidence="8">
    <location>
        <begin position="460"/>
        <end position="484"/>
    </location>
</feature>
<keyword evidence="2" id="KW-0004">4Fe-4S</keyword>
<keyword evidence="10" id="KW-1185">Reference proteome</keyword>
<sequence length="1267" mass="140444">MEHTARDRNAHFLLRTAASVDPLFRRFFLKSEELLLRYRLECSSSSLHFIVTKLLHEIQCSINKVKITEEHLKFFTATASIAQDLLRMACIAANERCGQCLCKVQWELVPGMVACRSVTLHAGVCSITCRSVPQLLAELFSLLLSSATGLMGSLRQMERLQMLHPVLHAALLRAVSSLGPLHLEWSSDPTLGSCSATPLQASAIMAASSHFPACMQQLQHCLHKHRRLPHHQRYRYSVFLRSIGVPLSQNIAFWESYYRAAAHEHSACGHNWARDGRRYMYSLRHIYGLEGRRVPAAPHSCDKLQSLSSQPRDCGGCPFAVAADLDISSSTQKPSTTLKIPSSPRSSMLDSVLISCGVRSHQVRKSIIEVARDGRASFACRLTLAALLDQREEDKCQGKNHYSSNTLSSADFDHGKKACRPQNDGTLDNVLQTVNHKAIIPSIPVLGHVSNVSKEKNIPNRCGSHNCSSRNPSSEAGRVSKTDMISKREALNPLLNDVRKSSDSTVVDSIPSVGNAVSTCSNSKRPCITKQESRKIRRIESRVQFGDMPVFNVGKSFTSSNDSVKSLLSPNDSVKSLPSPNDSVKSLLSSNDSVKSLLSSNDSVKSLLSPNDSVKSLSRPNNSVKLLPIPNNSVASILSSNSGGNVHKVMKSANNLTVYKRSQEIMGFKCHDYDDLLLTSNVRLGEKDKGSISSEEIDVISNKKKIEKLVKYVNSKFSGMSKVNLIAPGLNKTFDDFSNLPMRSPTTNRRDRLQQRIDAQTENCHHYFAFDNDCRKVISKDEISEYNERWSHQCQTSNRNINNCSDGACINPDNFVSDCSKNNRECNSRCSVTQSFSGLDVKRSSVLNKASQTSPMHDSALLDDGKRSTLERIRKLRCRTRRLREPVQKDFVVPWRLSSVSVHDPGQFNLPSANIGVQVQDSNAIDSTTVIESTQPSLYLNSKLKPTVNYNLNDGKCLRKTTTALNKSELKRTKVAKFDSSRLGAGTLVTPSRVPHPNKYTDAVYATTLCSFKPARNSDESHHHAVRSTYTEESAKILDQNSSKSVIEIYDSSLPPDKLNLKSSFRSCCGVETISTVGRNRMKFNPVAAVNDSGLIVPRQTLNNLPDVESLAVPVDEMDPFITAFLSSASAVSKDGRSFPKEVFKFTEFKNCDSELRVRSLLTTDATKVHQAIPPLLKADKTSTNNSQLCLESSGSSTQVNGRRSLPTLEARSCSDVNQNLNDFERKILHEDSRFVRTFDILNVTANFSFPYQYYLLSCKSIPTSGA</sequence>
<evidence type="ECO:0000313" key="11">
    <source>
        <dbReference type="RefSeq" id="XP_018027863.2"/>
    </source>
</evidence>
<dbReference type="OrthoDB" id="421393at2759"/>
<gene>
    <name evidence="11" type="primary">LOC108683092</name>
</gene>
<dbReference type="Pfam" id="PF04104">
    <property type="entry name" value="DNA_primase_lrg"/>
    <property type="match status" value="1"/>
</dbReference>
<dbReference type="GO" id="GO:0046872">
    <property type="term" value="F:metal ion binding"/>
    <property type="evidence" value="ECO:0007669"/>
    <property type="project" value="UniProtKB-KW"/>
</dbReference>
<reference evidence="11" key="1">
    <citation type="submission" date="2025-08" db="UniProtKB">
        <authorList>
            <consortium name="RefSeq"/>
        </authorList>
    </citation>
    <scope>IDENTIFICATION</scope>
    <source>
        <tissue evidence="11">Whole organism</tissue>
    </source>
</reference>
<evidence type="ECO:0000256" key="2">
    <source>
        <dbReference type="ARBA" id="ARBA00022485"/>
    </source>
</evidence>
<dbReference type="GeneID" id="108683092"/>
<dbReference type="Pfam" id="PF26466">
    <property type="entry name" value="DNA_primase_lrg_N"/>
    <property type="match status" value="1"/>
</dbReference>
<feature type="compositionally biased region" description="Polar residues" evidence="8">
    <location>
        <begin position="463"/>
        <end position="474"/>
    </location>
</feature>
<evidence type="ECO:0000259" key="9">
    <source>
        <dbReference type="Pfam" id="PF04104"/>
    </source>
</evidence>
<feature type="domain" description="DNA primase large subunit C-terminal" evidence="9">
    <location>
        <begin position="207"/>
        <end position="323"/>
    </location>
</feature>
<proteinExistence type="predicted"/>